<reference evidence="4" key="1">
    <citation type="journal article" date="2025" name="Foods">
        <title>Unveiling the Microbial Signatures of Arabica Coffee Cherries: Insights into Ripeness Specific Diversity, Functional Traits, and Implications for Quality and Safety.</title>
        <authorList>
            <consortium name="RefSeq"/>
            <person name="Tenea G.N."/>
            <person name="Cifuentes V."/>
            <person name="Reyes P."/>
            <person name="Cevallos-Vallejos M."/>
        </authorList>
    </citation>
    <scope>NUCLEOTIDE SEQUENCE [LARGE SCALE GENOMIC DNA]</scope>
</reference>
<dbReference type="RefSeq" id="XP_071905463.1">
    <property type="nucleotide sequence ID" value="XM_072049362.1"/>
</dbReference>
<sequence length="468" mass="50335">MMDKLDTKQAELGTNWERSFHLYETVIAGDEKSKRIQATFKLGRMSKHAPENILACAIPVLVELLRSPFDNQTPSIHGASAYCLKCIACLGEGRLAVIIGQCGAIPSLLSLLQASESNLQMVILKCLRNMVTFSDSNRPAVVRNGGLEIVLNMLNASPDGLKRPLLEILSALSLLRDVRRVLLNSGGLRFLIESAKCGSMASRTRAAQGIGLLGLVKRARHTLVNFGAAAALLDLIQNGDTSAKLVAANALGVISSHVDYIRPVAQAGAIPVYAEILEGCEPLGKEIAEDVFCILAVVEENAAPIFQHLVRILRGSNDEAKAAAADITWHLASYKQLVSVVQDSGAIPALVELLRSGNGDVKEKVSGAIAQFSYNKSGRVALADSGVIPLLIQMLEDESQELRENAAEALVNFSEDPSLGDRVSCVLDSPLFQDTQDKLMQIRASDARLDSSLRLLSIEHLTLDPSLS</sequence>
<accession>A0A6P6S6Q1</accession>
<evidence type="ECO:0000313" key="4">
    <source>
        <dbReference type="Proteomes" id="UP001652660"/>
    </source>
</evidence>
<dbReference type="SUPFAM" id="SSF48371">
    <property type="entry name" value="ARM repeat"/>
    <property type="match status" value="2"/>
</dbReference>
<dbReference type="PANTHER" id="PTHR46241:SF1">
    <property type="entry name" value="OUTER DYNEIN ARM-DOCKING COMPLEX SUBUNIT 2"/>
    <property type="match status" value="1"/>
</dbReference>
<evidence type="ECO:0000256" key="2">
    <source>
        <dbReference type="PROSITE-ProRule" id="PRU00103"/>
    </source>
</evidence>
<evidence type="ECO:0000256" key="1">
    <source>
        <dbReference type="ARBA" id="ARBA00022737"/>
    </source>
</evidence>
<dbReference type="PROSITE" id="PS50176">
    <property type="entry name" value="ARM_REPEAT"/>
    <property type="match status" value="2"/>
</dbReference>
<gene>
    <name evidence="5 6" type="primary">LOC113688058</name>
</gene>
<organism evidence="4 5">
    <name type="scientific">Coffea arabica</name>
    <name type="common">Arabian coffee</name>
    <dbReference type="NCBI Taxonomy" id="13443"/>
    <lineage>
        <taxon>Eukaryota</taxon>
        <taxon>Viridiplantae</taxon>
        <taxon>Streptophyta</taxon>
        <taxon>Embryophyta</taxon>
        <taxon>Tracheophyta</taxon>
        <taxon>Spermatophyta</taxon>
        <taxon>Magnoliopsida</taxon>
        <taxon>eudicotyledons</taxon>
        <taxon>Gunneridae</taxon>
        <taxon>Pentapetalae</taxon>
        <taxon>asterids</taxon>
        <taxon>lamiids</taxon>
        <taxon>Gentianales</taxon>
        <taxon>Rubiaceae</taxon>
        <taxon>Ixoroideae</taxon>
        <taxon>Gardenieae complex</taxon>
        <taxon>Bertiereae - Coffeeae clade</taxon>
        <taxon>Coffeeae</taxon>
        <taxon>Coffea</taxon>
    </lineage>
</organism>
<reference evidence="5 6" key="2">
    <citation type="submission" date="2025-05" db="UniProtKB">
        <authorList>
            <consortium name="RefSeq"/>
        </authorList>
    </citation>
    <scope>IDENTIFICATION</scope>
    <source>
        <tissue evidence="5 6">Leaves</tissue>
    </source>
</reference>
<evidence type="ECO:0000313" key="5">
    <source>
        <dbReference type="RefSeq" id="XP_027061469.2"/>
    </source>
</evidence>
<dbReference type="OrthoDB" id="409644at2759"/>
<evidence type="ECO:0000313" key="6">
    <source>
        <dbReference type="RefSeq" id="XP_071905463.1"/>
    </source>
</evidence>
<dbReference type="GeneID" id="113688058"/>
<keyword evidence="4" id="KW-1185">Reference proteome</keyword>
<keyword evidence="1" id="KW-0677">Repeat</keyword>
<dbReference type="InterPro" id="IPR011989">
    <property type="entry name" value="ARM-like"/>
</dbReference>
<dbReference type="RefSeq" id="XP_027061469.2">
    <property type="nucleotide sequence ID" value="XM_027205668.2"/>
</dbReference>
<dbReference type="Proteomes" id="UP001652660">
    <property type="component" value="Chromosome 5e"/>
</dbReference>
<proteinExistence type="predicted"/>
<dbReference type="PROSITE" id="PS50077">
    <property type="entry name" value="HEAT_REPEAT"/>
    <property type="match status" value="1"/>
</dbReference>
<dbReference type="Gene3D" id="1.25.10.10">
    <property type="entry name" value="Leucine-rich Repeat Variant"/>
    <property type="match status" value="3"/>
</dbReference>
<dbReference type="Pfam" id="PF00514">
    <property type="entry name" value="Arm"/>
    <property type="match status" value="2"/>
</dbReference>
<dbReference type="InterPro" id="IPR021133">
    <property type="entry name" value="HEAT_type_2"/>
</dbReference>
<evidence type="ECO:0000256" key="3">
    <source>
        <dbReference type="PROSITE-ProRule" id="PRU00259"/>
    </source>
</evidence>
<feature type="repeat" description="HEAT" evidence="2">
    <location>
        <begin position="387"/>
        <end position="415"/>
    </location>
</feature>
<dbReference type="AlphaFoldDB" id="A0A6P6S6Q1"/>
<protein>
    <submittedName>
        <fullName evidence="5 6">Uncharacterized protein isoform X1</fullName>
    </submittedName>
</protein>
<dbReference type="SMART" id="SM00185">
    <property type="entry name" value="ARM"/>
    <property type="match status" value="7"/>
</dbReference>
<name>A0A6P6S6Q1_COFAR</name>
<dbReference type="PANTHER" id="PTHR46241">
    <property type="entry name" value="ARMADILLO REPEAT-CONTAINING PROTEIN 4 ARMC4"/>
    <property type="match status" value="1"/>
</dbReference>
<dbReference type="InterPro" id="IPR000225">
    <property type="entry name" value="Armadillo"/>
</dbReference>
<feature type="repeat" description="ARM" evidence="3">
    <location>
        <begin position="345"/>
        <end position="387"/>
    </location>
</feature>
<feature type="repeat" description="ARM" evidence="3">
    <location>
        <begin position="386"/>
        <end position="414"/>
    </location>
</feature>
<dbReference type="InterPro" id="IPR016024">
    <property type="entry name" value="ARM-type_fold"/>
</dbReference>